<dbReference type="CDD" id="cd04652">
    <property type="entry name" value="LbH_eIF2B_gamma_C"/>
    <property type="match status" value="1"/>
</dbReference>
<dbReference type="Proteomes" id="UP000249723">
    <property type="component" value="Unassembled WGS sequence"/>
</dbReference>
<evidence type="ECO:0000256" key="4">
    <source>
        <dbReference type="ARBA" id="ARBA00022540"/>
    </source>
</evidence>
<dbReference type="Gene3D" id="2.160.10.10">
    <property type="entry name" value="Hexapeptide repeat proteins"/>
    <property type="match status" value="1"/>
</dbReference>
<comment type="similarity">
    <text evidence="2">Belongs to the eIF-2B gamma/epsilon subunits family.</text>
</comment>
<dbReference type="InterPro" id="IPR011004">
    <property type="entry name" value="Trimer_LpxA-like_sf"/>
</dbReference>
<proteinExistence type="inferred from homology"/>
<dbReference type="STRING" id="289078.A0A2X0KU09"/>
<evidence type="ECO:0000259" key="10">
    <source>
        <dbReference type="Pfam" id="PF24894"/>
    </source>
</evidence>
<evidence type="ECO:0000256" key="6">
    <source>
        <dbReference type="ARBA" id="ARBA00044196"/>
    </source>
</evidence>
<organism evidence="11 12">
    <name type="scientific">Microbotryum saponariae</name>
    <dbReference type="NCBI Taxonomy" id="289078"/>
    <lineage>
        <taxon>Eukaryota</taxon>
        <taxon>Fungi</taxon>
        <taxon>Dikarya</taxon>
        <taxon>Basidiomycota</taxon>
        <taxon>Pucciniomycotina</taxon>
        <taxon>Microbotryomycetes</taxon>
        <taxon>Microbotryales</taxon>
        <taxon>Microbotryaceae</taxon>
        <taxon>Microbotryum</taxon>
    </lineage>
</organism>
<protein>
    <recommendedName>
        <fullName evidence="6">Translation initiation factor eIF2B subunit gamma</fullName>
    </recommendedName>
    <alternativeName>
        <fullName evidence="7">eIF2B GDP-GTP exchange factor subunit gamma</fullName>
    </alternativeName>
</protein>
<dbReference type="SUPFAM" id="SSF53448">
    <property type="entry name" value="Nucleotide-diphospho-sugar transferases"/>
    <property type="match status" value="1"/>
</dbReference>
<dbReference type="InterPro" id="IPR051960">
    <property type="entry name" value="eIF2B_gamma"/>
</dbReference>
<evidence type="ECO:0000256" key="1">
    <source>
        <dbReference type="ARBA" id="ARBA00004514"/>
    </source>
</evidence>
<evidence type="ECO:0000256" key="2">
    <source>
        <dbReference type="ARBA" id="ARBA00007878"/>
    </source>
</evidence>
<evidence type="ECO:0000313" key="11">
    <source>
        <dbReference type="EMBL" id="SCZ95226.1"/>
    </source>
</evidence>
<dbReference type="PANTHER" id="PTHR45989">
    <property type="entry name" value="TRANSLATION INITIATION FACTOR EIF-2B SUBUNIT GAMMA"/>
    <property type="match status" value="1"/>
</dbReference>
<evidence type="ECO:0000256" key="3">
    <source>
        <dbReference type="ARBA" id="ARBA00022490"/>
    </source>
</evidence>
<reference evidence="12" key="1">
    <citation type="submission" date="2016-10" db="EMBL/GenBank/DDBJ databases">
        <authorList>
            <person name="Jeantristanb JTB J.-T."/>
            <person name="Ricardo R."/>
        </authorList>
    </citation>
    <scope>NUCLEOTIDE SEQUENCE [LARGE SCALE GENOMIC DNA]</scope>
</reference>
<dbReference type="GO" id="GO:0005085">
    <property type="term" value="F:guanyl-nucleotide exchange factor activity"/>
    <property type="evidence" value="ECO:0007669"/>
    <property type="project" value="TreeGrafter"/>
</dbReference>
<keyword evidence="5" id="KW-0648">Protein biosynthesis</keyword>
<dbReference type="InterPro" id="IPR029044">
    <property type="entry name" value="Nucleotide-diphossugar_trans"/>
</dbReference>
<dbReference type="Pfam" id="PF24894">
    <property type="entry name" value="Hexapep_GlmU"/>
    <property type="match status" value="1"/>
</dbReference>
<dbReference type="SUPFAM" id="SSF51161">
    <property type="entry name" value="Trimeric LpxA-like enzymes"/>
    <property type="match status" value="1"/>
</dbReference>
<comment type="subcellular location">
    <subcellularLocation>
        <location evidence="1">Cytoplasm</location>
        <location evidence="1">Cytosol</location>
    </subcellularLocation>
</comment>
<dbReference type="InterPro" id="IPR056818">
    <property type="entry name" value="GlmU/GlgC-like_hexapep"/>
</dbReference>
<sequence length="641" mass="68521">MLPNSLIPTALPKAQFRAVVTCGYGSDLYPLIEPLATFTDDEPDESPNAPLSSQHHHHHQRNDSQGGANATGVMGGSSSGTGAGAGTIAGLGSNNAGTSAATSASTKKPGQVKALLPVVGKKMVDWTLDRVEEAGVFGADGTRLSAYVLVLSPSSLASPIAHHLRARRTAPSTSNLPSGTPSTKIELEDVPDAVARQGSVAVLKWATEKGLIKSDILLVPCDLLLVPTTMTTISLASLIDRHRTDDNLMTTLFYERAAGAVVEARKDGPSEILTIYDSKTSTLLDIREMAEFDDDEIPLRTSLLERSVQNVGIPLFVPSTDAYFAFRLVTYNRFPSPTLSTTLLPCQVYIFSSLVFPLLTSPNNARRLSHMESLREFAGWVARLSWRNSGKDAIGYRDVRSVQREDGLAMGRSTTQAPLGFSHPSKFPFAHSPQPLSGPQTGANTPALVSRSSWLRSSISNGPNNGEWDHGLLSKAAVGGAGAGGRKNGRAATGGCKLVIWKSHDGWCGRGNTVAGYVELNRSALKLLPPQPPATNTPQGVFISPDSWLHSSVHANLGEKVGVKRSIIGRGCFVGRLTKLTNCVLMDGVHIGENCKLDNCVVSTNVQIRDRAQLKDCEIGQDYIVEADASIKNEQFVVELD</sequence>
<evidence type="ECO:0000256" key="9">
    <source>
        <dbReference type="SAM" id="MobiDB-lite"/>
    </source>
</evidence>
<dbReference type="EMBL" id="FMWP01000061">
    <property type="protein sequence ID" value="SCZ95226.1"/>
    <property type="molecule type" value="Genomic_DNA"/>
</dbReference>
<dbReference type="GO" id="GO:0005829">
    <property type="term" value="C:cytosol"/>
    <property type="evidence" value="ECO:0007669"/>
    <property type="project" value="UniProtKB-SubCell"/>
</dbReference>
<accession>A0A2X0KU09</accession>
<comment type="subunit">
    <text evidence="8">Component of the translation initiation factor 2B (eIF2B) complex which is a heterodecamer of two sets of five different subunits: alpha, beta, gamma, delta and epsilon. Subunits alpha, beta and delta comprise a regulatory subcomplex and subunits epsilon and gamma comprise a catalytic subcomplex. Within the complex, the hexameric regulatory complex resides at the center, with the two heterodimeric catalytic subcomplexes bound on opposite sides.</text>
</comment>
<evidence type="ECO:0000256" key="5">
    <source>
        <dbReference type="ARBA" id="ARBA00022917"/>
    </source>
</evidence>
<dbReference type="GO" id="GO:0005851">
    <property type="term" value="C:eukaryotic translation initiation factor 2B complex"/>
    <property type="evidence" value="ECO:0007669"/>
    <property type="project" value="TreeGrafter"/>
</dbReference>
<keyword evidence="3" id="KW-0963">Cytoplasm</keyword>
<dbReference type="OrthoDB" id="1733332at2759"/>
<dbReference type="GO" id="GO:0002183">
    <property type="term" value="P:cytoplasmic translational initiation"/>
    <property type="evidence" value="ECO:0007669"/>
    <property type="project" value="TreeGrafter"/>
</dbReference>
<dbReference type="PANTHER" id="PTHR45989:SF1">
    <property type="entry name" value="TRANSLATION INITIATION FACTOR EIF-2B SUBUNIT GAMMA"/>
    <property type="match status" value="1"/>
</dbReference>
<feature type="domain" description="Glucose-1-phosphate adenylyltransferase/Bifunctional protein GlmU-like C-terminal hexapeptide" evidence="10">
    <location>
        <begin position="562"/>
        <end position="613"/>
    </location>
</feature>
<feature type="region of interest" description="Disordered" evidence="9">
    <location>
        <begin position="37"/>
        <end position="81"/>
    </location>
</feature>
<evidence type="ECO:0000313" key="12">
    <source>
        <dbReference type="Proteomes" id="UP000249723"/>
    </source>
</evidence>
<name>A0A2X0KU09_9BASI</name>
<evidence type="ECO:0000256" key="7">
    <source>
        <dbReference type="ARBA" id="ARBA00044229"/>
    </source>
</evidence>
<gene>
    <name evidence="11" type="ORF">BZ3500_MVSOF-1268-A1-R1_CHR11-2G03368</name>
</gene>
<dbReference type="AlphaFoldDB" id="A0A2X0KU09"/>
<keyword evidence="12" id="KW-1185">Reference proteome</keyword>
<evidence type="ECO:0000256" key="8">
    <source>
        <dbReference type="ARBA" id="ARBA00046432"/>
    </source>
</evidence>
<dbReference type="GO" id="GO:0003743">
    <property type="term" value="F:translation initiation factor activity"/>
    <property type="evidence" value="ECO:0007669"/>
    <property type="project" value="UniProtKB-KW"/>
</dbReference>
<keyword evidence="4" id="KW-0396">Initiation factor</keyword>
<dbReference type="Gene3D" id="3.90.550.10">
    <property type="entry name" value="Spore Coat Polysaccharide Biosynthesis Protein SpsA, Chain A"/>
    <property type="match status" value="1"/>
</dbReference>